<keyword evidence="1" id="KW-0812">Transmembrane</keyword>
<keyword evidence="1" id="KW-0472">Membrane</keyword>
<proteinExistence type="predicted"/>
<feature type="transmembrane region" description="Helical" evidence="1">
    <location>
        <begin position="47"/>
        <end position="64"/>
    </location>
</feature>
<dbReference type="Proteomes" id="UP001240984">
    <property type="component" value="Unassembled WGS sequence"/>
</dbReference>
<comment type="caution">
    <text evidence="2">The sequence shown here is derived from an EMBL/GenBank/DDBJ whole genome shotgun (WGS) entry which is preliminary data.</text>
</comment>
<keyword evidence="1" id="KW-1133">Transmembrane helix</keyword>
<dbReference type="EMBL" id="JAUSRA010000001">
    <property type="protein sequence ID" value="MDP9793122.1"/>
    <property type="molecule type" value="Genomic_DNA"/>
</dbReference>
<evidence type="ECO:0000313" key="2">
    <source>
        <dbReference type="EMBL" id="MDP9793122.1"/>
    </source>
</evidence>
<keyword evidence="3" id="KW-1185">Reference proteome</keyword>
<dbReference type="RefSeq" id="WP_306828073.1">
    <property type="nucleotide sequence ID" value="NZ_JAUSRA010000001.1"/>
</dbReference>
<organism evidence="2 3">
    <name type="scientific">Catenuloplanes nepalensis</name>
    <dbReference type="NCBI Taxonomy" id="587533"/>
    <lineage>
        <taxon>Bacteria</taxon>
        <taxon>Bacillati</taxon>
        <taxon>Actinomycetota</taxon>
        <taxon>Actinomycetes</taxon>
        <taxon>Micromonosporales</taxon>
        <taxon>Micromonosporaceae</taxon>
        <taxon>Catenuloplanes</taxon>
    </lineage>
</organism>
<reference evidence="2 3" key="1">
    <citation type="submission" date="2023-07" db="EMBL/GenBank/DDBJ databases">
        <title>Sequencing the genomes of 1000 actinobacteria strains.</title>
        <authorList>
            <person name="Klenk H.-P."/>
        </authorList>
    </citation>
    <scope>NUCLEOTIDE SEQUENCE [LARGE SCALE GENOMIC DNA]</scope>
    <source>
        <strain evidence="2 3">DSM 44710</strain>
    </source>
</reference>
<gene>
    <name evidence="2" type="ORF">J2S43_001634</name>
</gene>
<feature type="transmembrane region" description="Helical" evidence="1">
    <location>
        <begin position="21"/>
        <end position="41"/>
    </location>
</feature>
<sequence length="68" mass="7482">MPTLVVLGALSLMVARYGRTVWFRLLCGALLIPISVLSILVMLRPEYWVIVTFGQAAVAIWAILRAAP</sequence>
<accession>A0ABT9MNY4</accession>
<evidence type="ECO:0000313" key="3">
    <source>
        <dbReference type="Proteomes" id="UP001240984"/>
    </source>
</evidence>
<name>A0ABT9MNY4_9ACTN</name>
<protein>
    <submittedName>
        <fullName evidence="2">Uncharacterized protein</fullName>
    </submittedName>
</protein>
<evidence type="ECO:0000256" key="1">
    <source>
        <dbReference type="SAM" id="Phobius"/>
    </source>
</evidence>